<dbReference type="STRING" id="60169.A0A1V6NH04"/>
<evidence type="ECO:0000256" key="14">
    <source>
        <dbReference type="ARBA" id="ARBA00047899"/>
    </source>
</evidence>
<keyword evidence="6" id="KW-0132">Cell division</keyword>
<evidence type="ECO:0000256" key="10">
    <source>
        <dbReference type="ARBA" id="ARBA00022777"/>
    </source>
</evidence>
<dbReference type="GO" id="GO:0005524">
    <property type="term" value="F:ATP binding"/>
    <property type="evidence" value="ECO:0007669"/>
    <property type="project" value="UniProtKB-KW"/>
</dbReference>
<comment type="catalytic activity">
    <reaction evidence="14">
        <text>L-threonyl-[protein] + ATP = O-phospho-L-threonyl-[protein] + ADP + H(+)</text>
        <dbReference type="Rhea" id="RHEA:46608"/>
        <dbReference type="Rhea" id="RHEA-COMP:11060"/>
        <dbReference type="Rhea" id="RHEA-COMP:11605"/>
        <dbReference type="ChEBI" id="CHEBI:15378"/>
        <dbReference type="ChEBI" id="CHEBI:30013"/>
        <dbReference type="ChEBI" id="CHEBI:30616"/>
        <dbReference type="ChEBI" id="CHEBI:61977"/>
        <dbReference type="ChEBI" id="CHEBI:456216"/>
        <dbReference type="EC" id="2.7.11.1"/>
    </reaction>
</comment>
<comment type="subcellular location">
    <subcellularLocation>
        <location evidence="1">Nucleus</location>
    </subcellularLocation>
</comment>
<evidence type="ECO:0000256" key="3">
    <source>
        <dbReference type="ARBA" id="ARBA00012513"/>
    </source>
</evidence>
<feature type="compositionally biased region" description="Polar residues" evidence="17">
    <location>
        <begin position="571"/>
        <end position="585"/>
    </location>
</feature>
<keyword evidence="11" id="KW-0067">ATP-binding</keyword>
<dbReference type="GO" id="GO:0004674">
    <property type="term" value="F:protein serine/threonine kinase activity"/>
    <property type="evidence" value="ECO:0007669"/>
    <property type="project" value="UniProtKB-KW"/>
</dbReference>
<name>A0A1V6NH04_PENPO</name>
<dbReference type="Proteomes" id="UP000191408">
    <property type="component" value="Unassembled WGS sequence"/>
</dbReference>
<dbReference type="OrthoDB" id="10250725at2759"/>
<evidence type="ECO:0000256" key="17">
    <source>
        <dbReference type="SAM" id="MobiDB-lite"/>
    </source>
</evidence>
<keyword evidence="13" id="KW-0131">Cell cycle</keyword>
<evidence type="ECO:0000256" key="6">
    <source>
        <dbReference type="ARBA" id="ARBA00022618"/>
    </source>
</evidence>
<evidence type="ECO:0000256" key="12">
    <source>
        <dbReference type="ARBA" id="ARBA00023242"/>
    </source>
</evidence>
<keyword evidence="9" id="KW-0498">Mitosis</keyword>
<dbReference type="PROSITE" id="PS50011">
    <property type="entry name" value="PROTEIN_KINASE_DOM"/>
    <property type="match status" value="1"/>
</dbReference>
<dbReference type="GO" id="GO:0005737">
    <property type="term" value="C:cytoplasm"/>
    <property type="evidence" value="ECO:0007669"/>
    <property type="project" value="TreeGrafter"/>
</dbReference>
<gene>
    <name evidence="19" type="ORF">PENPOL_c008G00632</name>
</gene>
<comment type="caution">
    <text evidence="19">The sequence shown here is derived from an EMBL/GenBank/DDBJ whole genome shotgun (WGS) entry which is preliminary data.</text>
</comment>
<feature type="compositionally biased region" description="Basic and acidic residues" evidence="17">
    <location>
        <begin position="594"/>
        <end position="604"/>
    </location>
</feature>
<evidence type="ECO:0000256" key="2">
    <source>
        <dbReference type="ARBA" id="ARBA00006692"/>
    </source>
</evidence>
<keyword evidence="20" id="KW-1185">Reference proteome</keyword>
<keyword evidence="16" id="KW-0175">Coiled coil</keyword>
<dbReference type="InterPro" id="IPR050660">
    <property type="entry name" value="NEK_Ser/Thr_kinase"/>
</dbReference>
<organism evidence="19 20">
    <name type="scientific">Penicillium polonicum</name>
    <dbReference type="NCBI Taxonomy" id="60169"/>
    <lineage>
        <taxon>Eukaryota</taxon>
        <taxon>Fungi</taxon>
        <taxon>Dikarya</taxon>
        <taxon>Ascomycota</taxon>
        <taxon>Pezizomycotina</taxon>
        <taxon>Eurotiomycetes</taxon>
        <taxon>Eurotiomycetidae</taxon>
        <taxon>Eurotiales</taxon>
        <taxon>Aspergillaceae</taxon>
        <taxon>Penicillium</taxon>
    </lineage>
</organism>
<dbReference type="GO" id="GO:0000278">
    <property type="term" value="P:mitotic cell cycle"/>
    <property type="evidence" value="ECO:0007669"/>
    <property type="project" value="UniProtKB-ARBA"/>
</dbReference>
<evidence type="ECO:0000256" key="7">
    <source>
        <dbReference type="ARBA" id="ARBA00022679"/>
    </source>
</evidence>
<feature type="region of interest" description="Disordered" evidence="17">
    <location>
        <begin position="396"/>
        <end position="481"/>
    </location>
</feature>
<feature type="compositionally biased region" description="Low complexity" evidence="17">
    <location>
        <begin position="407"/>
        <end position="427"/>
    </location>
</feature>
<evidence type="ECO:0000256" key="4">
    <source>
        <dbReference type="ARBA" id="ARBA00022527"/>
    </source>
</evidence>
<dbReference type="InterPro" id="IPR011009">
    <property type="entry name" value="Kinase-like_dom_sf"/>
</dbReference>
<evidence type="ECO:0000313" key="20">
    <source>
        <dbReference type="Proteomes" id="UP000191408"/>
    </source>
</evidence>
<keyword evidence="12" id="KW-0539">Nucleus</keyword>
<keyword evidence="10" id="KW-0418">Kinase</keyword>
<sequence>MAIALAEADKYEILDKIGCGSFGIIRKVKRKSDGFILCRKEINYIKMSQKEREQLTAEFNILSSLRHPNIVAYYHREHLKASQDLYLYMEYCGGGDLGMVIKNLKKANKYAEEEFVWRILSQLVTALFRCHYGSDPAEVGSNILGPAPKPSGLKGKQGQVTILHRDLKPENIFLGSDNTVKLGDFGLSKQMQSHDFASTYVGTPFYMSPEICAAEKYTLRSDIWAVGCIMYELCQKEPPFNARTHIQLVQKIREGKFAPLPDYYSPELKNVIGSCLRVNPDHRPDTSALIHLPIIRLMRKEKEVVDLGKTLRRREEVAVHKVREMEQNLAKRESEKQHMKAEIENTVRREWEVKARLEIDRQVQSELERLRKRFESEVQERVAIEVKKYKHNTSNSNAARDDVFRTSTHGSGSSRSSNQGWRSSRSSANMTDDSDTTPSSSADISQLSLGSPPSNTRKQPKKETRTPFCRSKTVVDSPVDVQMAEPSPISIASLSLSPRRTSGQGGARNIFAEAERNKAKWEPTLAYSDDEDDTPDLPSPTRPKVKPDPLKAPRRPLLRQNTAALMQKLTTQPSLFPSSGTRLPQSTSASASQSEERSASESRARSPHRRLTKIPSSANLAADAGTSPTRKSASKQQPPPAKNGGGGEEMFKAVMQRNMGGRTLVELAQARAGGRPMDEVKRCASDSRAGGPTMSVKCSERDAPAIWNPELDEMPSPFLARGKKVIRNLR</sequence>
<dbReference type="SMART" id="SM00220">
    <property type="entry name" value="S_TKc"/>
    <property type="match status" value="1"/>
</dbReference>
<keyword evidence="5" id="KW-0597">Phosphoprotein</keyword>
<comment type="similarity">
    <text evidence="2">Belongs to the protein kinase superfamily. CAMK Ser/Thr protein kinase family.</text>
</comment>
<dbReference type="Pfam" id="PF00069">
    <property type="entry name" value="Pkinase"/>
    <property type="match status" value="2"/>
</dbReference>
<dbReference type="FunFam" id="3.30.200.20:FF:000151">
    <property type="entry name" value="G2-specific protein kinase nimA"/>
    <property type="match status" value="1"/>
</dbReference>
<dbReference type="EC" id="2.7.11.1" evidence="3"/>
<dbReference type="SUPFAM" id="SSF56112">
    <property type="entry name" value="Protein kinase-like (PK-like)"/>
    <property type="match status" value="1"/>
</dbReference>
<keyword evidence="8" id="KW-0547">Nucleotide-binding</keyword>
<feature type="coiled-coil region" evidence="16">
    <location>
        <begin position="322"/>
        <end position="349"/>
    </location>
</feature>
<feature type="region of interest" description="Disordered" evidence="17">
    <location>
        <begin position="671"/>
        <end position="697"/>
    </location>
</feature>
<feature type="compositionally biased region" description="Basic and acidic residues" evidence="17">
    <location>
        <begin position="676"/>
        <end position="685"/>
    </location>
</feature>
<feature type="domain" description="Protein kinase" evidence="18">
    <location>
        <begin position="11"/>
        <end position="295"/>
    </location>
</feature>
<dbReference type="GO" id="GO:0005634">
    <property type="term" value="C:nucleus"/>
    <property type="evidence" value="ECO:0007669"/>
    <property type="project" value="UniProtKB-SubCell"/>
</dbReference>
<dbReference type="Gene3D" id="1.10.510.10">
    <property type="entry name" value="Transferase(Phosphotransferase) domain 1"/>
    <property type="match status" value="1"/>
</dbReference>
<evidence type="ECO:0000256" key="9">
    <source>
        <dbReference type="ARBA" id="ARBA00022776"/>
    </source>
</evidence>
<feature type="region of interest" description="Disordered" evidence="17">
    <location>
        <begin position="571"/>
        <end position="648"/>
    </location>
</feature>
<dbReference type="PROSITE" id="PS00108">
    <property type="entry name" value="PROTEIN_KINASE_ST"/>
    <property type="match status" value="1"/>
</dbReference>
<protein>
    <recommendedName>
        <fullName evidence="3">non-specific serine/threonine protein kinase</fullName>
        <ecNumber evidence="3">2.7.11.1</ecNumber>
    </recommendedName>
</protein>
<evidence type="ECO:0000256" key="15">
    <source>
        <dbReference type="ARBA" id="ARBA00048679"/>
    </source>
</evidence>
<evidence type="ECO:0000256" key="5">
    <source>
        <dbReference type="ARBA" id="ARBA00022553"/>
    </source>
</evidence>
<evidence type="ECO:0000256" key="8">
    <source>
        <dbReference type="ARBA" id="ARBA00022741"/>
    </source>
</evidence>
<dbReference type="GO" id="GO:0044732">
    <property type="term" value="C:mitotic spindle pole body"/>
    <property type="evidence" value="ECO:0007669"/>
    <property type="project" value="TreeGrafter"/>
</dbReference>
<proteinExistence type="inferred from homology"/>
<keyword evidence="4" id="KW-0723">Serine/threonine-protein kinase</keyword>
<dbReference type="PANTHER" id="PTHR43671:SF13">
    <property type="entry name" value="SERINE_THREONINE-PROTEIN KINASE NEK2"/>
    <property type="match status" value="1"/>
</dbReference>
<dbReference type="CDD" id="cd08217">
    <property type="entry name" value="STKc_Nek2"/>
    <property type="match status" value="1"/>
</dbReference>
<comment type="catalytic activity">
    <reaction evidence="15">
        <text>L-seryl-[protein] + ATP = O-phospho-L-seryl-[protein] + ADP + H(+)</text>
        <dbReference type="Rhea" id="RHEA:17989"/>
        <dbReference type="Rhea" id="RHEA-COMP:9863"/>
        <dbReference type="Rhea" id="RHEA-COMP:11604"/>
        <dbReference type="ChEBI" id="CHEBI:15378"/>
        <dbReference type="ChEBI" id="CHEBI:29999"/>
        <dbReference type="ChEBI" id="CHEBI:30616"/>
        <dbReference type="ChEBI" id="CHEBI:83421"/>
        <dbReference type="ChEBI" id="CHEBI:456216"/>
        <dbReference type="EC" id="2.7.11.1"/>
    </reaction>
</comment>
<dbReference type="GO" id="GO:0007059">
    <property type="term" value="P:chromosome segregation"/>
    <property type="evidence" value="ECO:0007669"/>
    <property type="project" value="TreeGrafter"/>
</dbReference>
<feature type="compositionally biased region" description="Polar residues" evidence="17">
    <location>
        <begin position="444"/>
        <end position="457"/>
    </location>
</feature>
<reference evidence="20" key="1">
    <citation type="journal article" date="2017" name="Nat. Microbiol.">
        <title>Global analysis of biosynthetic gene clusters reveals vast potential of secondary metabolite production in Penicillium species.</title>
        <authorList>
            <person name="Nielsen J.C."/>
            <person name="Grijseels S."/>
            <person name="Prigent S."/>
            <person name="Ji B."/>
            <person name="Dainat J."/>
            <person name="Nielsen K.F."/>
            <person name="Frisvad J.C."/>
            <person name="Workman M."/>
            <person name="Nielsen J."/>
        </authorList>
    </citation>
    <scope>NUCLEOTIDE SEQUENCE [LARGE SCALE GENOMIC DNA]</scope>
    <source>
        <strain evidence="20">IBT 4502</strain>
    </source>
</reference>
<evidence type="ECO:0000256" key="11">
    <source>
        <dbReference type="ARBA" id="ARBA00022840"/>
    </source>
</evidence>
<dbReference type="EMBL" id="MDYM01000008">
    <property type="protein sequence ID" value="OQD63970.1"/>
    <property type="molecule type" value="Genomic_DNA"/>
</dbReference>
<evidence type="ECO:0000256" key="16">
    <source>
        <dbReference type="SAM" id="Coils"/>
    </source>
</evidence>
<evidence type="ECO:0000256" key="13">
    <source>
        <dbReference type="ARBA" id="ARBA00023306"/>
    </source>
</evidence>
<dbReference type="AlphaFoldDB" id="A0A1V6NH04"/>
<keyword evidence="7" id="KW-0808">Transferase</keyword>
<dbReference type="InterPro" id="IPR008271">
    <property type="entry name" value="Ser/Thr_kinase_AS"/>
</dbReference>
<dbReference type="GO" id="GO:0051301">
    <property type="term" value="P:cell division"/>
    <property type="evidence" value="ECO:0007669"/>
    <property type="project" value="UniProtKB-KW"/>
</dbReference>
<dbReference type="InterPro" id="IPR000719">
    <property type="entry name" value="Prot_kinase_dom"/>
</dbReference>
<feature type="region of interest" description="Disordered" evidence="17">
    <location>
        <begin position="521"/>
        <end position="556"/>
    </location>
</feature>
<feature type="compositionally biased region" description="Polar residues" evidence="17">
    <location>
        <begin position="626"/>
        <end position="636"/>
    </location>
</feature>
<dbReference type="Gene3D" id="3.30.200.20">
    <property type="entry name" value="Phosphorylase Kinase, domain 1"/>
    <property type="match status" value="2"/>
</dbReference>
<evidence type="ECO:0000256" key="1">
    <source>
        <dbReference type="ARBA" id="ARBA00004123"/>
    </source>
</evidence>
<evidence type="ECO:0000313" key="19">
    <source>
        <dbReference type="EMBL" id="OQD63970.1"/>
    </source>
</evidence>
<accession>A0A1V6NH04</accession>
<dbReference type="CDD" id="cd22249">
    <property type="entry name" value="UDM1_RNF168_RNF169-like"/>
    <property type="match status" value="1"/>
</dbReference>
<dbReference type="FunFam" id="1.10.510.10:FF:000697">
    <property type="entry name" value="G2-specific protein kinase nimA"/>
    <property type="match status" value="1"/>
</dbReference>
<evidence type="ECO:0000259" key="18">
    <source>
        <dbReference type="PROSITE" id="PS50011"/>
    </source>
</evidence>
<dbReference type="PANTHER" id="PTHR43671">
    <property type="entry name" value="SERINE/THREONINE-PROTEIN KINASE NEK"/>
    <property type="match status" value="1"/>
</dbReference>